<gene>
    <name evidence="2" type="ORF">CYG68_05070</name>
    <name evidence="3" type="ORF">OSC06_11745</name>
</gene>
<keyword evidence="1" id="KW-1133">Transmembrane helix</keyword>
<reference evidence="3" key="2">
    <citation type="submission" date="2023-02" db="EMBL/GenBank/DDBJ databases">
        <title>Detection, antimicrobial susceptibility and genomic characterization of NDM-producing species of Morganellaceae, Yersiniaceae, and Enterobacteriaceae other than Klebsiella.</title>
        <authorList>
            <person name="Camargo C.H."/>
            <person name="Sacchi C.T."/>
            <person name="Campos K.R."/>
        </authorList>
    </citation>
    <scope>NUCLEOTIDE SEQUENCE</scope>
    <source>
        <strain evidence="3">1189_21</strain>
    </source>
</reference>
<proteinExistence type="predicted"/>
<comment type="caution">
    <text evidence="2">The sequence shown here is derived from an EMBL/GenBank/DDBJ whole genome shotgun (WGS) entry which is preliminary data.</text>
</comment>
<name>A0A2C5TJR8_MORMO</name>
<evidence type="ECO:0000256" key="1">
    <source>
        <dbReference type="SAM" id="Phobius"/>
    </source>
</evidence>
<organism evidence="2 4">
    <name type="scientific">Morganella morganii</name>
    <name type="common">Proteus morganii</name>
    <dbReference type="NCBI Taxonomy" id="582"/>
    <lineage>
        <taxon>Bacteria</taxon>
        <taxon>Pseudomonadati</taxon>
        <taxon>Pseudomonadota</taxon>
        <taxon>Gammaproteobacteria</taxon>
        <taxon>Enterobacterales</taxon>
        <taxon>Morganellaceae</taxon>
        <taxon>Morganella</taxon>
    </lineage>
</organism>
<evidence type="ECO:0000313" key="3">
    <source>
        <dbReference type="EMBL" id="MDS0898648.1"/>
    </source>
</evidence>
<dbReference type="Proteomes" id="UP000650477">
    <property type="component" value="Unassembled WGS sequence"/>
</dbReference>
<protein>
    <recommendedName>
        <fullName evidence="5">DUF2570 domain-containing protein</fullName>
    </recommendedName>
</protein>
<keyword evidence="1" id="KW-0812">Transmembrane</keyword>
<accession>A0A2C5TJR8</accession>
<dbReference type="GeneID" id="93360030"/>
<evidence type="ECO:0008006" key="5">
    <source>
        <dbReference type="Google" id="ProtNLM"/>
    </source>
</evidence>
<reference evidence="2" key="1">
    <citation type="submission" date="2017-12" db="EMBL/GenBank/DDBJ databases">
        <title>Genome sequencing and analysis.</title>
        <authorList>
            <person name="Huang Y.-T."/>
        </authorList>
    </citation>
    <scope>NUCLEOTIDE SEQUENCE</scope>
    <source>
        <strain evidence="2">VGH116</strain>
    </source>
</reference>
<evidence type="ECO:0000313" key="2">
    <source>
        <dbReference type="EMBL" id="MBE8611787.1"/>
    </source>
</evidence>
<sequence length="125" mass="13533">MNILTKILAGLCIVILTCLLLTLHLYSGVKGNYLILKDKYDQQLAVNNLTRVAFMAGHHIALSNIRAKQTEEAEHINVKTIIKTVLKEDECAAASVPGRVTGGLQQYERDIRARAGGAGSGSSSR</sequence>
<dbReference type="AlphaFoldDB" id="A0A2C5TJR8"/>
<dbReference type="Proteomes" id="UP001182247">
    <property type="component" value="Unassembled WGS sequence"/>
</dbReference>
<dbReference type="EMBL" id="JAPKIY010000017">
    <property type="protein sequence ID" value="MDS0898648.1"/>
    <property type="molecule type" value="Genomic_DNA"/>
</dbReference>
<keyword evidence="1" id="KW-0472">Membrane</keyword>
<dbReference type="EMBL" id="PKLF01000004">
    <property type="protein sequence ID" value="MBE8611787.1"/>
    <property type="molecule type" value="Genomic_DNA"/>
</dbReference>
<dbReference type="RefSeq" id="WP_004235070.1">
    <property type="nucleotide sequence ID" value="NZ_ABGYJJ040000001.1"/>
</dbReference>
<feature type="transmembrane region" description="Helical" evidence="1">
    <location>
        <begin position="7"/>
        <end position="26"/>
    </location>
</feature>
<evidence type="ECO:0000313" key="4">
    <source>
        <dbReference type="Proteomes" id="UP000650477"/>
    </source>
</evidence>